<accession>A0A1A8YKB5</accession>
<evidence type="ECO:0000256" key="3">
    <source>
        <dbReference type="ARBA" id="ARBA00006347"/>
    </source>
</evidence>
<keyword evidence="15" id="KW-1185">Reference proteome</keyword>
<name>A0A1A8YKB5_PLAOA</name>
<dbReference type="PROSITE" id="PS51352">
    <property type="entry name" value="THIOREDOXIN_2"/>
    <property type="match status" value="2"/>
</dbReference>
<dbReference type="FunFam" id="3.40.30.10:FF:000107">
    <property type="entry name" value="Protein disulfide-isomerase 5-2"/>
    <property type="match status" value="1"/>
</dbReference>
<evidence type="ECO:0000256" key="5">
    <source>
        <dbReference type="ARBA" id="ARBA00022729"/>
    </source>
</evidence>
<evidence type="ECO:0000259" key="13">
    <source>
        <dbReference type="PROSITE" id="PS51352"/>
    </source>
</evidence>
<dbReference type="InterPro" id="IPR005792">
    <property type="entry name" value="Prot_disulphide_isomerase"/>
</dbReference>
<dbReference type="Pfam" id="PF00085">
    <property type="entry name" value="Thioredoxin"/>
    <property type="match status" value="2"/>
</dbReference>
<feature type="disulfide bond" description="Redox-active" evidence="11">
    <location>
        <begin position="130"/>
        <end position="133"/>
    </location>
</feature>
<evidence type="ECO:0000256" key="10">
    <source>
        <dbReference type="ARBA" id="ARBA00023284"/>
    </source>
</evidence>
<dbReference type="GO" id="GO:0006457">
    <property type="term" value="P:protein folding"/>
    <property type="evidence" value="ECO:0007669"/>
    <property type="project" value="TreeGrafter"/>
</dbReference>
<dbReference type="Proteomes" id="UP000078555">
    <property type="component" value="Unassembled WGS sequence"/>
</dbReference>
<evidence type="ECO:0000256" key="9">
    <source>
        <dbReference type="ARBA" id="ARBA00023235"/>
    </source>
</evidence>
<dbReference type="EC" id="5.3.4.1" evidence="4"/>
<protein>
    <recommendedName>
        <fullName evidence="4">protein disulfide-isomerase</fullName>
        <ecNumber evidence="4">5.3.4.1</ecNumber>
    </recommendedName>
</protein>
<evidence type="ECO:0000256" key="12">
    <source>
        <dbReference type="SAM" id="MobiDB-lite"/>
    </source>
</evidence>
<comment type="subcellular location">
    <subcellularLocation>
        <location evidence="2">Endoplasmic reticulum lumen</location>
    </subcellularLocation>
</comment>
<evidence type="ECO:0000256" key="7">
    <source>
        <dbReference type="ARBA" id="ARBA00022824"/>
    </source>
</evidence>
<evidence type="ECO:0000313" key="15">
    <source>
        <dbReference type="Proteomes" id="UP000078555"/>
    </source>
</evidence>
<comment type="similarity">
    <text evidence="3">Belongs to the protein disulfide isomerase family.</text>
</comment>
<organism evidence="14 15">
    <name type="scientific">Plasmodium ovale wallikeri</name>
    <dbReference type="NCBI Taxonomy" id="864142"/>
    <lineage>
        <taxon>Eukaryota</taxon>
        <taxon>Sar</taxon>
        <taxon>Alveolata</taxon>
        <taxon>Apicomplexa</taxon>
        <taxon>Aconoidasida</taxon>
        <taxon>Haemosporida</taxon>
        <taxon>Plasmodiidae</taxon>
        <taxon>Plasmodium</taxon>
        <taxon>Plasmodium (Plasmodium)</taxon>
    </lineage>
</organism>
<evidence type="ECO:0000256" key="8">
    <source>
        <dbReference type="ARBA" id="ARBA00023157"/>
    </source>
</evidence>
<dbReference type="SUPFAM" id="SSF52833">
    <property type="entry name" value="Thioredoxin-like"/>
    <property type="match status" value="3"/>
</dbReference>
<feature type="region of interest" description="Disordered" evidence="12">
    <location>
        <begin position="48"/>
        <end position="70"/>
    </location>
</feature>
<evidence type="ECO:0000256" key="1">
    <source>
        <dbReference type="ARBA" id="ARBA00001182"/>
    </source>
</evidence>
<dbReference type="GO" id="GO:0034976">
    <property type="term" value="P:response to endoplasmic reticulum stress"/>
    <property type="evidence" value="ECO:0007669"/>
    <property type="project" value="TreeGrafter"/>
</dbReference>
<dbReference type="FunFam" id="3.40.30.10:FF:000045">
    <property type="entry name" value="Disulfide-isomerase A3"/>
    <property type="match status" value="1"/>
</dbReference>
<feature type="domain" description="Thioredoxin" evidence="13">
    <location>
        <begin position="406"/>
        <end position="533"/>
    </location>
</feature>
<keyword evidence="7" id="KW-0256">Endoplasmic reticulum</keyword>
<dbReference type="EMBL" id="FLRD01000030">
    <property type="protein sequence ID" value="SBT31999.1"/>
    <property type="molecule type" value="Genomic_DNA"/>
</dbReference>
<dbReference type="CDD" id="cd02995">
    <property type="entry name" value="PDI_a_PDI_a'_C"/>
    <property type="match status" value="1"/>
</dbReference>
<feature type="domain" description="Thioredoxin" evidence="13">
    <location>
        <begin position="92"/>
        <end position="208"/>
    </location>
</feature>
<dbReference type="PRINTS" id="PR00421">
    <property type="entry name" value="THIOREDOXIN"/>
</dbReference>
<dbReference type="PANTHER" id="PTHR18929">
    <property type="entry name" value="PROTEIN DISULFIDE ISOMERASE"/>
    <property type="match status" value="1"/>
</dbReference>
<evidence type="ECO:0000256" key="11">
    <source>
        <dbReference type="PIRSR" id="PIRSR605792-51"/>
    </source>
</evidence>
<dbReference type="InterPro" id="IPR013766">
    <property type="entry name" value="Thioredoxin_domain"/>
</dbReference>
<dbReference type="InterPro" id="IPR017937">
    <property type="entry name" value="Thioredoxin_CS"/>
</dbReference>
<evidence type="ECO:0000313" key="14">
    <source>
        <dbReference type="EMBL" id="SBT31999.1"/>
    </source>
</evidence>
<keyword evidence="8 11" id="KW-1015">Disulfide bond</keyword>
<keyword evidence="5" id="KW-0732">Signal</keyword>
<comment type="catalytic activity">
    <reaction evidence="1">
        <text>Catalyzes the rearrangement of -S-S- bonds in proteins.</text>
        <dbReference type="EC" id="5.3.4.1"/>
    </reaction>
</comment>
<keyword evidence="10 11" id="KW-0676">Redox-active center</keyword>
<dbReference type="Pfam" id="PF13848">
    <property type="entry name" value="Thioredoxin_6"/>
    <property type="match status" value="1"/>
</dbReference>
<proteinExistence type="inferred from homology"/>
<evidence type="ECO:0000256" key="6">
    <source>
        <dbReference type="ARBA" id="ARBA00022737"/>
    </source>
</evidence>
<reference evidence="15" key="1">
    <citation type="submission" date="2016-05" db="EMBL/GenBank/DDBJ databases">
        <authorList>
            <person name="Naeem Raeece"/>
        </authorList>
    </citation>
    <scope>NUCLEOTIDE SEQUENCE [LARGE SCALE GENOMIC DNA]</scope>
</reference>
<dbReference type="CDD" id="cd02982">
    <property type="entry name" value="PDI_b'_family"/>
    <property type="match status" value="1"/>
</dbReference>
<dbReference type="AlphaFoldDB" id="A0A1A8YKB5"/>
<gene>
    <name evidence="14" type="ORF">POVWA1_009950</name>
</gene>
<evidence type="ECO:0000256" key="4">
    <source>
        <dbReference type="ARBA" id="ARBA00012723"/>
    </source>
</evidence>
<sequence>MLVAPSPLVHYSIISALPVGPCKSGVSRSSKIWSSLSLHLNKTAKRFSKRCNKKKKKKKTKQKKRKEKKTKMNRRYLSLFLFFLPIIFQKYARAHSELFNKHVTSIHNGELANFIANNDHVLVMFYAPWCGHCKRLIPEYNEAANVLAEKNSNIKLVSVDATSEQTLAIEYKITGYPTMIFFNKQVKLNYGGGRSAQSIVDWLIQMTGPAYVEITENIEDVLAEKKISVAFYMEYTTKDSDLFKMFNEAGDSNREIAKFFVKKNDKHDKIYCFRKNENKVEYDKKITLTEFVNTESFPLFGEINTENYRFYAESPKELVWVCATTEQYNEIKDQVRLAATELRDKTHFVLLNIPEYSEHAKSSLGVNEFPGLAYQSTDGRYLLPNPKEALYNYKDIVAFFNDVMNGKIQKSLKSEPIPDEDTNAPVKVVVGNSFIDVVLESGKDVLLEIYAPWCGHCKRLEPVYEDLGRKLKKYDSIIIAKMDGTLNESPVKDFEWSGFPTIFFIKAGSKVPLPYEGERSLKGFLDFLNKHATNTPISVDGVPAMEDGTSEEL</sequence>
<dbReference type="Gene3D" id="3.40.30.10">
    <property type="entry name" value="Glutaredoxin"/>
    <property type="match status" value="3"/>
</dbReference>
<dbReference type="GO" id="GO:0005788">
    <property type="term" value="C:endoplasmic reticulum lumen"/>
    <property type="evidence" value="ECO:0007669"/>
    <property type="project" value="UniProtKB-SubCell"/>
</dbReference>
<evidence type="ECO:0000256" key="2">
    <source>
        <dbReference type="ARBA" id="ARBA00004319"/>
    </source>
</evidence>
<dbReference type="CDD" id="cd02961">
    <property type="entry name" value="PDI_a_family"/>
    <property type="match status" value="1"/>
</dbReference>
<keyword evidence="6" id="KW-0677">Repeat</keyword>
<dbReference type="PANTHER" id="PTHR18929:SF132">
    <property type="entry name" value="PROTEIN DISULFIDE-ISOMERASE A3"/>
    <property type="match status" value="1"/>
</dbReference>
<feature type="disulfide bond" description="Redox-active" evidence="11">
    <location>
        <begin position="454"/>
        <end position="457"/>
    </location>
</feature>
<dbReference type="PROSITE" id="PS00194">
    <property type="entry name" value="THIOREDOXIN_1"/>
    <property type="match status" value="2"/>
</dbReference>
<dbReference type="GO" id="GO:0003756">
    <property type="term" value="F:protein disulfide isomerase activity"/>
    <property type="evidence" value="ECO:0007669"/>
    <property type="project" value="UniProtKB-EC"/>
</dbReference>
<dbReference type="InterPro" id="IPR036249">
    <property type="entry name" value="Thioredoxin-like_sf"/>
</dbReference>
<keyword evidence="9 14" id="KW-0413">Isomerase</keyword>
<dbReference type="NCBIfam" id="TIGR01130">
    <property type="entry name" value="ER_PDI_fam"/>
    <property type="match status" value="1"/>
</dbReference>